<dbReference type="OrthoDB" id="195620at2"/>
<sequence>MKRPIWLTASLLLLSFYANADETIDIPPASVTWTSPENYRDIRSSGGSQTRFQQRVFEILSEHFSDMAKIYLAPEQTLTVKVNNLDLAGDIRYGSETGQKLRVLTSISAPSINFSYQVQQGEAAVKSDTVRLTNLNYQASVSGMSRDRILVYEKQLILDWARKTLRKQ</sequence>
<dbReference type="InterPro" id="IPR021557">
    <property type="entry name" value="DUF3016"/>
</dbReference>
<dbReference type="RefSeq" id="WP_128783430.1">
    <property type="nucleotide sequence ID" value="NZ_JAKJSG010000033.1"/>
</dbReference>
<gene>
    <name evidence="2" type="ORF">EDI28_08705</name>
</gene>
<protein>
    <submittedName>
        <fullName evidence="2">DUF3016 domain-containing protein</fullName>
    </submittedName>
</protein>
<keyword evidence="3" id="KW-1185">Reference proteome</keyword>
<organism evidence="2 3">
    <name type="scientific">Photobacterium chitinilyticum</name>
    <dbReference type="NCBI Taxonomy" id="2485123"/>
    <lineage>
        <taxon>Bacteria</taxon>
        <taxon>Pseudomonadati</taxon>
        <taxon>Pseudomonadota</taxon>
        <taxon>Gammaproteobacteria</taxon>
        <taxon>Vibrionales</taxon>
        <taxon>Vibrionaceae</taxon>
        <taxon>Photobacterium</taxon>
    </lineage>
</organism>
<feature type="signal peptide" evidence="1">
    <location>
        <begin position="1"/>
        <end position="20"/>
    </location>
</feature>
<dbReference type="Proteomes" id="UP000287563">
    <property type="component" value="Unassembled WGS sequence"/>
</dbReference>
<reference evidence="2 3" key="1">
    <citation type="submission" date="2018-11" db="EMBL/GenBank/DDBJ databases">
        <title>Photobacterium sp. BEI247 sp. nov., a marine bacterium isolated from Yongle Blue Hole in the South China Sea.</title>
        <authorList>
            <person name="Wang X."/>
        </authorList>
    </citation>
    <scope>NUCLEOTIDE SEQUENCE [LARGE SCALE GENOMIC DNA]</scope>
    <source>
        <strain evidence="3">BEI247</strain>
    </source>
</reference>
<comment type="caution">
    <text evidence="2">The sequence shown here is derived from an EMBL/GenBank/DDBJ whole genome shotgun (WGS) entry which is preliminary data.</text>
</comment>
<accession>A0A444JTC2</accession>
<dbReference type="AlphaFoldDB" id="A0A444JTC2"/>
<name>A0A444JTC2_9GAMM</name>
<evidence type="ECO:0000313" key="3">
    <source>
        <dbReference type="Proteomes" id="UP000287563"/>
    </source>
</evidence>
<dbReference type="EMBL" id="RJLM01000002">
    <property type="protein sequence ID" value="RWX56344.1"/>
    <property type="molecule type" value="Genomic_DNA"/>
</dbReference>
<keyword evidence="1" id="KW-0732">Signal</keyword>
<dbReference type="Pfam" id="PF11454">
    <property type="entry name" value="DUF3016"/>
    <property type="match status" value="1"/>
</dbReference>
<evidence type="ECO:0000256" key="1">
    <source>
        <dbReference type="SAM" id="SignalP"/>
    </source>
</evidence>
<proteinExistence type="predicted"/>
<evidence type="ECO:0000313" key="2">
    <source>
        <dbReference type="EMBL" id="RWX56344.1"/>
    </source>
</evidence>
<feature type="chain" id="PRO_5019543967" evidence="1">
    <location>
        <begin position="21"/>
        <end position="168"/>
    </location>
</feature>